<dbReference type="VEuPathDB" id="FungiDB:An07g03060"/>
<reference evidence="1" key="2">
    <citation type="submission" date="2025-08" db="UniProtKB">
        <authorList>
            <consortium name="RefSeq"/>
        </authorList>
    </citation>
    <scope>IDENTIFICATION</scope>
</reference>
<dbReference type="GeneID" id="84591326"/>
<sequence>MILLPRYSFQSWGKFPPDRVRTAIRRRTAQVGARPRPRPGNARPCLGIFRYNLPLRVSSTNVVQFVCLSGAQNLRLPVRLDDFAEPQWKQASPGSPVSPACPGSPPSRRRFSWKQLISFAGDPNISARDGEKDSNSVCQTAMSCEARKPCITTQYHSSDAASWWQMNSDRGMHLDHPTPLDNGLATLGREVGGVLQILVVWPKGSPVVGYHIIEGGQSSGVTVARREKLVVHGEIRDP</sequence>
<dbReference type="AlphaFoldDB" id="A0AAJ8BZP2"/>
<name>A0AAJ8BZP2_ASPNG</name>
<organism evidence="1">
    <name type="scientific">Aspergillus niger</name>
    <dbReference type="NCBI Taxonomy" id="5061"/>
    <lineage>
        <taxon>Eukaryota</taxon>
        <taxon>Fungi</taxon>
        <taxon>Dikarya</taxon>
        <taxon>Ascomycota</taxon>
        <taxon>Pezizomycotina</taxon>
        <taxon>Eurotiomycetes</taxon>
        <taxon>Eurotiomycetidae</taxon>
        <taxon>Eurotiales</taxon>
        <taxon>Aspergillaceae</taxon>
        <taxon>Aspergillus</taxon>
        <taxon>Aspergillus subgen. Circumdati</taxon>
    </lineage>
</organism>
<gene>
    <name evidence="1" type="ORF">An07g03060</name>
</gene>
<protein>
    <submittedName>
        <fullName evidence="1">Uncharacterized protein</fullName>
    </submittedName>
</protein>
<evidence type="ECO:0000313" key="1">
    <source>
        <dbReference type="RefSeq" id="XP_059606653.1"/>
    </source>
</evidence>
<dbReference type="KEGG" id="ang:An07g03060"/>
<proteinExistence type="predicted"/>
<reference evidence="1" key="1">
    <citation type="submission" date="2025-02" db="EMBL/GenBank/DDBJ databases">
        <authorList>
            <consortium name="NCBI Genome Project"/>
        </authorList>
    </citation>
    <scope>NUCLEOTIDE SEQUENCE</scope>
</reference>
<accession>A0AAJ8BZP2</accession>
<dbReference type="RefSeq" id="XP_059606653.1">
    <property type="nucleotide sequence ID" value="XM_059748330.1"/>
</dbReference>